<proteinExistence type="predicted"/>
<gene>
    <name evidence="1" type="ORF">ACFFUA_37575</name>
</gene>
<dbReference type="RefSeq" id="WP_380957818.1">
    <property type="nucleotide sequence ID" value="NZ_JBHMDI010000287.1"/>
</dbReference>
<dbReference type="Proteomes" id="UP001589753">
    <property type="component" value="Unassembled WGS sequence"/>
</dbReference>
<evidence type="ECO:0000313" key="1">
    <source>
        <dbReference type="EMBL" id="MFB9353040.1"/>
    </source>
</evidence>
<evidence type="ECO:0000313" key="2">
    <source>
        <dbReference type="Proteomes" id="UP001589753"/>
    </source>
</evidence>
<reference evidence="1 2" key="1">
    <citation type="submission" date="2024-09" db="EMBL/GenBank/DDBJ databases">
        <authorList>
            <person name="Sun Q."/>
            <person name="Mori K."/>
        </authorList>
    </citation>
    <scope>NUCLEOTIDE SEQUENCE [LARGE SCALE GENOMIC DNA]</scope>
    <source>
        <strain evidence="1 2">JCM 9767</strain>
    </source>
</reference>
<name>A0ABV5LMB1_9ACTN</name>
<organism evidence="1 2">
    <name type="scientific">Streptomyces heliomycini</name>
    <dbReference type="NCBI Taxonomy" id="284032"/>
    <lineage>
        <taxon>Bacteria</taxon>
        <taxon>Bacillati</taxon>
        <taxon>Actinomycetota</taxon>
        <taxon>Actinomycetes</taxon>
        <taxon>Kitasatosporales</taxon>
        <taxon>Streptomycetaceae</taxon>
        <taxon>Streptomyces</taxon>
    </lineage>
</organism>
<protein>
    <submittedName>
        <fullName evidence="1">Uncharacterized protein</fullName>
    </submittedName>
</protein>
<sequence>MTDFDRFEDDDYQLHQLIEEHRDLLEFLYADNGSWEAVGRLLGYVVTEAENSRRQ</sequence>
<accession>A0ABV5LMB1</accession>
<dbReference type="EMBL" id="JBHMDI010000287">
    <property type="protein sequence ID" value="MFB9353040.1"/>
    <property type="molecule type" value="Genomic_DNA"/>
</dbReference>
<keyword evidence="2" id="KW-1185">Reference proteome</keyword>
<comment type="caution">
    <text evidence="1">The sequence shown here is derived from an EMBL/GenBank/DDBJ whole genome shotgun (WGS) entry which is preliminary data.</text>
</comment>